<evidence type="ECO:0000313" key="1">
    <source>
        <dbReference type="EMBL" id="JAH32970.1"/>
    </source>
</evidence>
<dbReference type="AlphaFoldDB" id="A0A0E9RX62"/>
<accession>A0A0E9RX62</accession>
<sequence>MYIYPFRQVPRNNPSCDPLT</sequence>
<reference evidence="1" key="1">
    <citation type="submission" date="2014-11" db="EMBL/GenBank/DDBJ databases">
        <authorList>
            <person name="Amaro Gonzalez C."/>
        </authorList>
    </citation>
    <scope>NUCLEOTIDE SEQUENCE</scope>
</reference>
<organism evidence="1">
    <name type="scientific">Anguilla anguilla</name>
    <name type="common">European freshwater eel</name>
    <name type="synonym">Muraena anguilla</name>
    <dbReference type="NCBI Taxonomy" id="7936"/>
    <lineage>
        <taxon>Eukaryota</taxon>
        <taxon>Metazoa</taxon>
        <taxon>Chordata</taxon>
        <taxon>Craniata</taxon>
        <taxon>Vertebrata</taxon>
        <taxon>Euteleostomi</taxon>
        <taxon>Actinopterygii</taxon>
        <taxon>Neopterygii</taxon>
        <taxon>Teleostei</taxon>
        <taxon>Anguilliformes</taxon>
        <taxon>Anguillidae</taxon>
        <taxon>Anguilla</taxon>
    </lineage>
</organism>
<proteinExistence type="predicted"/>
<protein>
    <submittedName>
        <fullName evidence="1">Uncharacterized protein</fullName>
    </submittedName>
</protein>
<dbReference type="EMBL" id="GBXM01075607">
    <property type="protein sequence ID" value="JAH32970.1"/>
    <property type="molecule type" value="Transcribed_RNA"/>
</dbReference>
<reference evidence="1" key="2">
    <citation type="journal article" date="2015" name="Fish Shellfish Immunol.">
        <title>Early steps in the European eel (Anguilla anguilla)-Vibrio vulnificus interaction in the gills: Role of the RtxA13 toxin.</title>
        <authorList>
            <person name="Callol A."/>
            <person name="Pajuelo D."/>
            <person name="Ebbesson L."/>
            <person name="Teles M."/>
            <person name="MacKenzie S."/>
            <person name="Amaro C."/>
        </authorList>
    </citation>
    <scope>NUCLEOTIDE SEQUENCE</scope>
</reference>
<name>A0A0E9RX62_ANGAN</name>